<evidence type="ECO:0000256" key="5">
    <source>
        <dbReference type="ARBA" id="ARBA00023133"/>
    </source>
</evidence>
<keyword evidence="4 6" id="KW-0560">Oxidoreductase</keyword>
<evidence type="ECO:0000256" key="1">
    <source>
        <dbReference type="ARBA" id="ARBA00001974"/>
    </source>
</evidence>
<dbReference type="GO" id="GO:0004729">
    <property type="term" value="F:oxygen-dependent protoporphyrinogen oxidase activity"/>
    <property type="evidence" value="ECO:0007669"/>
    <property type="project" value="UniProtKB-UniRule"/>
</dbReference>
<evidence type="ECO:0000256" key="3">
    <source>
        <dbReference type="ARBA" id="ARBA00022827"/>
    </source>
</evidence>
<protein>
    <recommendedName>
        <fullName evidence="6">Coproporphyrinogen III oxidase</fullName>
        <ecNumber evidence="6">1.3.3.15</ecNumber>
    </recommendedName>
</protein>
<feature type="domain" description="Amine oxidase" evidence="7">
    <location>
        <begin position="18"/>
        <end position="416"/>
    </location>
</feature>
<reference evidence="8 9" key="1">
    <citation type="submission" date="2018-08" db="EMBL/GenBank/DDBJ databases">
        <title>Meiothermus terrae DSM 26712 genome sequencing project.</title>
        <authorList>
            <person name="Da Costa M.S."/>
            <person name="Albuquerque L."/>
            <person name="Raposo P."/>
            <person name="Froufe H.J.C."/>
            <person name="Barroso C.S."/>
            <person name="Egas C."/>
        </authorList>
    </citation>
    <scope>NUCLEOTIDE SEQUENCE [LARGE SCALE GENOMIC DNA]</scope>
    <source>
        <strain evidence="8 9">DSM 26712</strain>
    </source>
</reference>
<dbReference type="RefSeq" id="WP_170159752.1">
    <property type="nucleotide sequence ID" value="NZ_QXDL01000289.1"/>
</dbReference>
<dbReference type="NCBIfam" id="TIGR00562">
    <property type="entry name" value="proto_IX_ox"/>
    <property type="match status" value="1"/>
</dbReference>
<comment type="function">
    <text evidence="6">Involved in coproporphyrin-dependent heme b biosynthesis. Catalyzes the oxidation of coproporphyrinogen III to coproporphyrin III.</text>
</comment>
<comment type="pathway">
    <text evidence="6">Porphyrin-containing compound metabolism; protoheme biosynthesis.</text>
</comment>
<comment type="cofactor">
    <cofactor evidence="1 6">
        <name>FAD</name>
        <dbReference type="ChEBI" id="CHEBI:57692"/>
    </cofactor>
</comment>
<accession>A0A399DYI5</accession>
<keyword evidence="5 6" id="KW-0350">Heme biosynthesis</keyword>
<evidence type="ECO:0000259" key="7">
    <source>
        <dbReference type="Pfam" id="PF01593"/>
    </source>
</evidence>
<dbReference type="PANTHER" id="PTHR42923:SF3">
    <property type="entry name" value="PROTOPORPHYRINOGEN OXIDASE"/>
    <property type="match status" value="1"/>
</dbReference>
<comment type="similarity">
    <text evidence="6">Belongs to the protoporphyrinogen/coproporphyrinogen oxidase family. Coproporphyrinogen III oxidase subfamily.</text>
</comment>
<sequence>MSFPESTKFQLIVVGAGLTGLACAYEAQKEGLSVAVLEARTRPGGALHTLGQPGLQLECGPESIPSTPALERLLRELSVEAIPVQERKAFKRNGQWVAYPQGLRPSDPGSYAGMGPLLGLSARLRLQGEGLVGRGTLEDEPVAEFFTRRLGNAAWEVLAPLVREEWGGDPAQLSLRSAYPALWQAENQHGSLTRARSELSAAPRVTFAQGMGTLIDALGKALEGKVPFGPGQQAAVLQRKGAYWRVYTPQGLLEGESVVLACSAPAAARILRHINPQATALLNQTPHLPYSSVHLAFAQEQLPDDPHDVRLWEEAGRFYRLSRTRARFPERVEAGFEVLRLDVVGEAARLSDTALARLALGQVREQLKLGENARVVRSWVFRQVGALPQPTLGHHRRQGLLESALTRLPGVFFAGGPLEQAVANAEQAARKVSGFLALQKAEG</sequence>
<dbReference type="InterPro" id="IPR002937">
    <property type="entry name" value="Amino_oxidase"/>
</dbReference>
<proteinExistence type="inferred from homology"/>
<dbReference type="AlphaFoldDB" id="A0A399DYI5"/>
<dbReference type="PANTHER" id="PTHR42923">
    <property type="entry name" value="PROTOPORPHYRINOGEN OXIDASE"/>
    <property type="match status" value="1"/>
</dbReference>
<dbReference type="UniPathway" id="UPA00252"/>
<keyword evidence="9" id="KW-1185">Reference proteome</keyword>
<dbReference type="EC" id="1.3.3.15" evidence="6"/>
<dbReference type="InterPro" id="IPR050464">
    <property type="entry name" value="Zeta_carotene_desat/Oxidored"/>
</dbReference>
<organism evidence="8 9">
    <name type="scientific">Calidithermus terrae</name>
    <dbReference type="NCBI Taxonomy" id="1408545"/>
    <lineage>
        <taxon>Bacteria</taxon>
        <taxon>Thermotogati</taxon>
        <taxon>Deinococcota</taxon>
        <taxon>Deinococci</taxon>
        <taxon>Thermales</taxon>
        <taxon>Thermaceae</taxon>
        <taxon>Calidithermus</taxon>
    </lineage>
</organism>
<dbReference type="Pfam" id="PF01593">
    <property type="entry name" value="Amino_oxidase"/>
    <property type="match status" value="1"/>
</dbReference>
<evidence type="ECO:0000256" key="2">
    <source>
        <dbReference type="ARBA" id="ARBA00022630"/>
    </source>
</evidence>
<comment type="catalytic activity">
    <reaction evidence="6">
        <text>coproporphyrinogen III + 3 O2 = coproporphyrin III + 3 H2O2</text>
        <dbReference type="Rhea" id="RHEA:43436"/>
        <dbReference type="ChEBI" id="CHEBI:15379"/>
        <dbReference type="ChEBI" id="CHEBI:16240"/>
        <dbReference type="ChEBI" id="CHEBI:57309"/>
        <dbReference type="ChEBI" id="CHEBI:131725"/>
        <dbReference type="EC" id="1.3.3.15"/>
    </reaction>
</comment>
<keyword evidence="3 6" id="KW-0274">FAD</keyword>
<dbReference type="Gene3D" id="3.90.660.20">
    <property type="entry name" value="Protoporphyrinogen oxidase, mitochondrial, domain 2"/>
    <property type="match status" value="1"/>
</dbReference>
<dbReference type="EMBL" id="QXDL01000289">
    <property type="protein sequence ID" value="RIH77364.1"/>
    <property type="molecule type" value="Genomic_DNA"/>
</dbReference>
<dbReference type="Proteomes" id="UP000265715">
    <property type="component" value="Unassembled WGS sequence"/>
</dbReference>
<comment type="subcellular location">
    <subcellularLocation>
        <location evidence="6">Cytoplasm</location>
    </subcellularLocation>
</comment>
<comment type="caution">
    <text evidence="8">The sequence shown here is derived from an EMBL/GenBank/DDBJ whole genome shotgun (WGS) entry which is preliminary data.</text>
</comment>
<dbReference type="InterPro" id="IPR036188">
    <property type="entry name" value="FAD/NAD-bd_sf"/>
</dbReference>
<dbReference type="InterPro" id="IPR004572">
    <property type="entry name" value="Protoporphyrinogen_oxidase"/>
</dbReference>
<dbReference type="GO" id="GO:0006783">
    <property type="term" value="P:heme biosynthetic process"/>
    <property type="evidence" value="ECO:0007669"/>
    <property type="project" value="UniProtKB-UniRule"/>
</dbReference>
<dbReference type="GO" id="GO:0005737">
    <property type="term" value="C:cytoplasm"/>
    <property type="evidence" value="ECO:0007669"/>
    <property type="project" value="UniProtKB-SubCell"/>
</dbReference>
<keyword evidence="6" id="KW-0963">Cytoplasm</keyword>
<evidence type="ECO:0000313" key="9">
    <source>
        <dbReference type="Proteomes" id="UP000265715"/>
    </source>
</evidence>
<dbReference type="Gene3D" id="3.50.50.60">
    <property type="entry name" value="FAD/NAD(P)-binding domain"/>
    <property type="match status" value="1"/>
</dbReference>
<evidence type="ECO:0000256" key="4">
    <source>
        <dbReference type="ARBA" id="ARBA00023002"/>
    </source>
</evidence>
<keyword evidence="2 6" id="KW-0285">Flavoprotein</keyword>
<name>A0A399DYI5_9DEIN</name>
<evidence type="ECO:0000313" key="8">
    <source>
        <dbReference type="EMBL" id="RIH77364.1"/>
    </source>
</evidence>
<dbReference type="Gene3D" id="1.10.3110.10">
    <property type="entry name" value="protoporphyrinogen ix oxidase, domain 3"/>
    <property type="match status" value="1"/>
</dbReference>
<dbReference type="SUPFAM" id="SSF51905">
    <property type="entry name" value="FAD/NAD(P)-binding domain"/>
    <property type="match status" value="1"/>
</dbReference>
<evidence type="ECO:0000256" key="6">
    <source>
        <dbReference type="RuleBase" id="RU364052"/>
    </source>
</evidence>
<gene>
    <name evidence="8" type="primary">hemY_2</name>
    <name evidence="8" type="ORF">Mterra_03776</name>
</gene>